<feature type="transmembrane region" description="Helical" evidence="13">
    <location>
        <begin position="83"/>
        <end position="103"/>
    </location>
</feature>
<dbReference type="GO" id="GO:0016020">
    <property type="term" value="C:membrane"/>
    <property type="evidence" value="ECO:0007669"/>
    <property type="project" value="UniProtKB-SubCell"/>
</dbReference>
<evidence type="ECO:0000256" key="5">
    <source>
        <dbReference type="ARBA" id="ARBA00022692"/>
    </source>
</evidence>
<evidence type="ECO:0000256" key="8">
    <source>
        <dbReference type="ARBA" id="ARBA00022989"/>
    </source>
</evidence>
<feature type="transmembrane region" description="Helical" evidence="13">
    <location>
        <begin position="12"/>
        <end position="33"/>
    </location>
</feature>
<keyword evidence="6" id="KW-0631">Potassium channel</keyword>
<accession>A0A931AZV0</accession>
<name>A0A931AZV0_9ACTN</name>
<dbReference type="GO" id="GO:0005267">
    <property type="term" value="F:potassium channel activity"/>
    <property type="evidence" value="ECO:0007669"/>
    <property type="project" value="UniProtKB-KW"/>
</dbReference>
<dbReference type="InterPro" id="IPR010617">
    <property type="entry name" value="TMEM175-like"/>
</dbReference>
<keyword evidence="9" id="KW-0406">Ion transport</keyword>
<evidence type="ECO:0000256" key="3">
    <source>
        <dbReference type="ARBA" id="ARBA00022448"/>
    </source>
</evidence>
<dbReference type="GO" id="GO:0015252">
    <property type="term" value="F:proton channel activity"/>
    <property type="evidence" value="ECO:0007669"/>
    <property type="project" value="InterPro"/>
</dbReference>
<evidence type="ECO:0000313" key="14">
    <source>
        <dbReference type="EMBL" id="MBF9067854.1"/>
    </source>
</evidence>
<evidence type="ECO:0000256" key="1">
    <source>
        <dbReference type="ARBA" id="ARBA00004141"/>
    </source>
</evidence>
<proteinExistence type="inferred from homology"/>
<feature type="transmembrane region" description="Helical" evidence="13">
    <location>
        <begin position="123"/>
        <end position="143"/>
    </location>
</feature>
<dbReference type="Pfam" id="PF06736">
    <property type="entry name" value="TMEM175"/>
    <property type="match status" value="1"/>
</dbReference>
<evidence type="ECO:0000256" key="7">
    <source>
        <dbReference type="ARBA" id="ARBA00022958"/>
    </source>
</evidence>
<keyword evidence="11" id="KW-0407">Ion channel</keyword>
<comment type="subcellular location">
    <subcellularLocation>
        <location evidence="1">Membrane</location>
        <topology evidence="1">Multi-pass membrane protein</topology>
    </subcellularLocation>
</comment>
<keyword evidence="3" id="KW-0813">Transport</keyword>
<dbReference type="PANTHER" id="PTHR31462:SF5">
    <property type="entry name" value="ENDOSOMAL_LYSOSOMAL PROTON CHANNEL TMEM175"/>
    <property type="match status" value="1"/>
</dbReference>
<protein>
    <submittedName>
        <fullName evidence="14">DUF1211 domain-containing protein</fullName>
    </submittedName>
</protein>
<evidence type="ECO:0000256" key="10">
    <source>
        <dbReference type="ARBA" id="ARBA00023136"/>
    </source>
</evidence>
<evidence type="ECO:0000256" key="6">
    <source>
        <dbReference type="ARBA" id="ARBA00022826"/>
    </source>
</evidence>
<dbReference type="PANTHER" id="PTHR31462">
    <property type="entry name" value="ENDOSOMAL/LYSOSOMAL POTASSIUM CHANNEL TMEM175"/>
    <property type="match status" value="1"/>
</dbReference>
<evidence type="ECO:0000256" key="4">
    <source>
        <dbReference type="ARBA" id="ARBA00022538"/>
    </source>
</evidence>
<keyword evidence="8 13" id="KW-1133">Transmembrane helix</keyword>
<dbReference type="AlphaFoldDB" id="A0A931AZV0"/>
<evidence type="ECO:0000313" key="15">
    <source>
        <dbReference type="Proteomes" id="UP000657385"/>
    </source>
</evidence>
<feature type="transmembrane region" description="Helical" evidence="13">
    <location>
        <begin position="53"/>
        <end position="71"/>
    </location>
</feature>
<evidence type="ECO:0000256" key="11">
    <source>
        <dbReference type="ARBA" id="ARBA00023303"/>
    </source>
</evidence>
<comment type="caution">
    <text evidence="14">The sequence shown here is derived from an EMBL/GenBank/DDBJ whole genome shotgun (WGS) entry which is preliminary data.</text>
</comment>
<evidence type="ECO:0000256" key="9">
    <source>
        <dbReference type="ARBA" id="ARBA00023065"/>
    </source>
</evidence>
<keyword evidence="7" id="KW-0630">Potassium</keyword>
<keyword evidence="5 13" id="KW-0812">Transmembrane</keyword>
<keyword evidence="15" id="KW-1185">Reference proteome</keyword>
<keyword evidence="4" id="KW-0633">Potassium transport</keyword>
<sequence length="221" mass="23922">MDSAGRSESGRVEAFSDGVFAIAITLLVLQLAVNNPARVTSSGAAWSQLGHLWPAYDAYVVSFLVIGIMWLNHHTVFGYVARVDRGLLVINLLLLLVVAALPFPTALVSDWLNTPGASTVAVAVFSGFMVAHAVTFQSLWWWLTRTGHLFDSRVDIAAARATRRRFAAGTVVYPILLGLSFVSPLVTMVLHGAMALYYAFNQLPIPLRADLPPDDEAVISA</sequence>
<comment type="catalytic activity">
    <reaction evidence="12">
        <text>K(+)(in) = K(+)(out)</text>
        <dbReference type="Rhea" id="RHEA:29463"/>
        <dbReference type="ChEBI" id="CHEBI:29103"/>
    </reaction>
</comment>
<evidence type="ECO:0000256" key="2">
    <source>
        <dbReference type="ARBA" id="ARBA00006920"/>
    </source>
</evidence>
<evidence type="ECO:0000256" key="12">
    <source>
        <dbReference type="ARBA" id="ARBA00034430"/>
    </source>
</evidence>
<gene>
    <name evidence="14" type="ORF">I2501_07350</name>
</gene>
<dbReference type="EMBL" id="JADPRT010000003">
    <property type="protein sequence ID" value="MBF9067854.1"/>
    <property type="molecule type" value="Genomic_DNA"/>
</dbReference>
<comment type="similarity">
    <text evidence="2">Belongs to the TMEM175 family.</text>
</comment>
<dbReference type="RefSeq" id="WP_196193062.1">
    <property type="nucleotide sequence ID" value="NZ_JADPRT010000003.1"/>
</dbReference>
<keyword evidence="10 13" id="KW-0472">Membrane</keyword>
<organism evidence="14 15">
    <name type="scientific">Streptacidiphilus fuscans</name>
    <dbReference type="NCBI Taxonomy" id="2789292"/>
    <lineage>
        <taxon>Bacteria</taxon>
        <taxon>Bacillati</taxon>
        <taxon>Actinomycetota</taxon>
        <taxon>Actinomycetes</taxon>
        <taxon>Kitasatosporales</taxon>
        <taxon>Streptomycetaceae</taxon>
        <taxon>Streptacidiphilus</taxon>
    </lineage>
</organism>
<feature type="transmembrane region" description="Helical" evidence="13">
    <location>
        <begin position="171"/>
        <end position="200"/>
    </location>
</feature>
<dbReference type="Proteomes" id="UP000657385">
    <property type="component" value="Unassembled WGS sequence"/>
</dbReference>
<evidence type="ECO:0000256" key="13">
    <source>
        <dbReference type="SAM" id="Phobius"/>
    </source>
</evidence>
<reference evidence="14" key="1">
    <citation type="submission" date="2020-11" db="EMBL/GenBank/DDBJ databases">
        <title>Isolation and identification of active actinomycetes.</title>
        <authorList>
            <person name="Yu B."/>
        </authorList>
    </citation>
    <scope>NUCLEOTIDE SEQUENCE</scope>
    <source>
        <strain evidence="14">NEAU-YB345</strain>
    </source>
</reference>